<comment type="caution">
    <text evidence="2">The sequence shown here is derived from an EMBL/GenBank/DDBJ whole genome shotgun (WGS) entry which is preliminary data.</text>
</comment>
<evidence type="ECO:0000313" key="2">
    <source>
        <dbReference type="EMBL" id="KAH3691477.1"/>
    </source>
</evidence>
<protein>
    <submittedName>
        <fullName evidence="2">Uncharacterized protein</fullName>
    </submittedName>
</protein>
<evidence type="ECO:0000313" key="3">
    <source>
        <dbReference type="Proteomes" id="UP000828390"/>
    </source>
</evidence>
<organism evidence="2 3">
    <name type="scientific">Dreissena polymorpha</name>
    <name type="common">Zebra mussel</name>
    <name type="synonym">Mytilus polymorpha</name>
    <dbReference type="NCBI Taxonomy" id="45954"/>
    <lineage>
        <taxon>Eukaryota</taxon>
        <taxon>Metazoa</taxon>
        <taxon>Spiralia</taxon>
        <taxon>Lophotrochozoa</taxon>
        <taxon>Mollusca</taxon>
        <taxon>Bivalvia</taxon>
        <taxon>Autobranchia</taxon>
        <taxon>Heteroconchia</taxon>
        <taxon>Euheterodonta</taxon>
        <taxon>Imparidentia</taxon>
        <taxon>Neoheterodontei</taxon>
        <taxon>Myida</taxon>
        <taxon>Dreissenoidea</taxon>
        <taxon>Dreissenidae</taxon>
        <taxon>Dreissena</taxon>
    </lineage>
</organism>
<feature type="region of interest" description="Disordered" evidence="1">
    <location>
        <begin position="21"/>
        <end position="53"/>
    </location>
</feature>
<sequence>MGQLETGTRPVVTMMHAIRTSKPAASQQTSGRLLPGDSQYIEASRSPRQADPSMQLVTEACEKARFITIPKTTNPFVCVLCNKNFHPASVYLATASASPSSDKQSASSVSQISALQQYS</sequence>
<dbReference type="Proteomes" id="UP000828390">
    <property type="component" value="Unassembled WGS sequence"/>
</dbReference>
<dbReference type="AlphaFoldDB" id="A0A9D3Y2M4"/>
<proteinExistence type="predicted"/>
<gene>
    <name evidence="2" type="ORF">DPMN_193006</name>
</gene>
<evidence type="ECO:0000256" key="1">
    <source>
        <dbReference type="SAM" id="MobiDB-lite"/>
    </source>
</evidence>
<feature type="region of interest" description="Disordered" evidence="1">
    <location>
        <begin position="96"/>
        <end position="119"/>
    </location>
</feature>
<keyword evidence="3" id="KW-1185">Reference proteome</keyword>
<name>A0A9D3Y2M4_DREPO</name>
<dbReference type="EMBL" id="JAIWYP010000035">
    <property type="protein sequence ID" value="KAH3691477.1"/>
    <property type="molecule type" value="Genomic_DNA"/>
</dbReference>
<reference evidence="2" key="2">
    <citation type="submission" date="2020-11" db="EMBL/GenBank/DDBJ databases">
        <authorList>
            <person name="McCartney M.A."/>
            <person name="Auch B."/>
            <person name="Kono T."/>
            <person name="Mallez S."/>
            <person name="Becker A."/>
            <person name="Gohl D.M."/>
            <person name="Silverstein K.A.T."/>
            <person name="Koren S."/>
            <person name="Bechman K.B."/>
            <person name="Herman A."/>
            <person name="Abrahante J.E."/>
            <person name="Garbe J."/>
        </authorList>
    </citation>
    <scope>NUCLEOTIDE SEQUENCE</scope>
    <source>
        <strain evidence="2">Duluth1</strain>
        <tissue evidence="2">Whole animal</tissue>
    </source>
</reference>
<accession>A0A9D3Y2M4</accession>
<reference evidence="2" key="1">
    <citation type="journal article" date="2019" name="bioRxiv">
        <title>The Genome of the Zebra Mussel, Dreissena polymorpha: A Resource for Invasive Species Research.</title>
        <authorList>
            <person name="McCartney M.A."/>
            <person name="Auch B."/>
            <person name="Kono T."/>
            <person name="Mallez S."/>
            <person name="Zhang Y."/>
            <person name="Obille A."/>
            <person name="Becker A."/>
            <person name="Abrahante J.E."/>
            <person name="Garbe J."/>
            <person name="Badalamenti J.P."/>
            <person name="Herman A."/>
            <person name="Mangelson H."/>
            <person name="Liachko I."/>
            <person name="Sullivan S."/>
            <person name="Sone E.D."/>
            <person name="Koren S."/>
            <person name="Silverstein K.A.T."/>
            <person name="Beckman K.B."/>
            <person name="Gohl D.M."/>
        </authorList>
    </citation>
    <scope>NUCLEOTIDE SEQUENCE</scope>
    <source>
        <strain evidence="2">Duluth1</strain>
        <tissue evidence="2">Whole animal</tissue>
    </source>
</reference>